<keyword evidence="2" id="KW-1185">Reference proteome</keyword>
<name>A0A812SP31_9DINO</name>
<evidence type="ECO:0000313" key="2">
    <source>
        <dbReference type="Proteomes" id="UP000601435"/>
    </source>
</evidence>
<proteinExistence type="predicted"/>
<accession>A0A812SP31</accession>
<gene>
    <name evidence="1" type="ORF">SNEC2469_LOCUS14030</name>
</gene>
<dbReference type="EMBL" id="CAJNJA010022452">
    <property type="protein sequence ID" value="CAE7493391.1"/>
    <property type="molecule type" value="Genomic_DNA"/>
</dbReference>
<protein>
    <recommendedName>
        <fullName evidence="3">EF-hand domain-containing protein</fullName>
    </recommendedName>
</protein>
<evidence type="ECO:0008006" key="3">
    <source>
        <dbReference type="Google" id="ProtNLM"/>
    </source>
</evidence>
<comment type="caution">
    <text evidence="1">The sequence shown here is derived from an EMBL/GenBank/DDBJ whole genome shotgun (WGS) entry which is preliminary data.</text>
</comment>
<evidence type="ECO:0000313" key="1">
    <source>
        <dbReference type="EMBL" id="CAE7493391.1"/>
    </source>
</evidence>
<dbReference type="OrthoDB" id="413688at2759"/>
<sequence length="194" mass="21283">MLCWKRLVEECVSAKAVKSGNACSRPQGYPQRTHEERNWCQVCRISFFRLTKYTSASLTLKCLLTSRLYPLPAVIHGLPEDSSLHCRKWALPKLLEVADLGEDLCGPNPEALRAAFKTLGSQSSCTKDRLKQLATGHDGGLTEADIDELFALCGASSQRVSTDTLVDGLVDCICQPKAHVHKAVLGQSRLFLPG</sequence>
<reference evidence="1" key="1">
    <citation type="submission" date="2021-02" db="EMBL/GenBank/DDBJ databases">
        <authorList>
            <person name="Dougan E. K."/>
            <person name="Rhodes N."/>
            <person name="Thang M."/>
            <person name="Chan C."/>
        </authorList>
    </citation>
    <scope>NUCLEOTIDE SEQUENCE</scope>
</reference>
<dbReference type="AlphaFoldDB" id="A0A812SP31"/>
<organism evidence="1 2">
    <name type="scientific">Symbiodinium necroappetens</name>
    <dbReference type="NCBI Taxonomy" id="1628268"/>
    <lineage>
        <taxon>Eukaryota</taxon>
        <taxon>Sar</taxon>
        <taxon>Alveolata</taxon>
        <taxon>Dinophyceae</taxon>
        <taxon>Suessiales</taxon>
        <taxon>Symbiodiniaceae</taxon>
        <taxon>Symbiodinium</taxon>
    </lineage>
</organism>
<dbReference type="Proteomes" id="UP000601435">
    <property type="component" value="Unassembled WGS sequence"/>
</dbReference>